<dbReference type="Proteomes" id="UP000008229">
    <property type="component" value="Chromosome"/>
</dbReference>
<dbReference type="eggNOG" id="COG0577">
    <property type="taxonomic scope" value="Bacteria"/>
</dbReference>
<keyword evidence="10" id="KW-1185">Reference proteome</keyword>
<dbReference type="PANTHER" id="PTHR30489:SF0">
    <property type="entry name" value="LIPOPROTEIN-RELEASING SYSTEM TRANSMEMBRANE PROTEIN LOLE"/>
    <property type="match status" value="1"/>
</dbReference>
<gene>
    <name evidence="9" type="ordered locus">Cwoe_1997</name>
</gene>
<keyword evidence="6 7" id="KW-0472">Membrane</keyword>
<evidence type="ECO:0000256" key="4">
    <source>
        <dbReference type="ARBA" id="ARBA00022692"/>
    </source>
</evidence>
<reference evidence="9 10" key="1">
    <citation type="journal article" date="2010" name="Stand. Genomic Sci.">
        <title>Complete genome sequence of Conexibacter woesei type strain (ID131577).</title>
        <authorList>
            <person name="Pukall R."/>
            <person name="Lapidus A."/>
            <person name="Glavina Del Rio T."/>
            <person name="Copeland A."/>
            <person name="Tice H."/>
            <person name="Cheng J.-F."/>
            <person name="Lucas S."/>
            <person name="Chen F."/>
            <person name="Nolan M."/>
            <person name="Bruce D."/>
            <person name="Goodwin L."/>
            <person name="Pitluck S."/>
            <person name="Mavromatis K."/>
            <person name="Ivanova N."/>
            <person name="Ovchinnikova G."/>
            <person name="Pati A."/>
            <person name="Chen A."/>
            <person name="Palaniappan K."/>
            <person name="Land M."/>
            <person name="Hauser L."/>
            <person name="Chang Y.-J."/>
            <person name="Jeffries C.D."/>
            <person name="Chain P."/>
            <person name="Meincke L."/>
            <person name="Sims D."/>
            <person name="Brettin T."/>
            <person name="Detter J.C."/>
            <person name="Rohde M."/>
            <person name="Goeker M."/>
            <person name="Bristow J."/>
            <person name="Eisen J.A."/>
            <person name="Markowitz V."/>
            <person name="Kyrpides N.C."/>
            <person name="Klenk H.-P."/>
            <person name="Hugenholtz P."/>
        </authorList>
    </citation>
    <scope>NUCLEOTIDE SEQUENCE [LARGE SCALE GENOMIC DNA]</scope>
    <source>
        <strain evidence="10">DSM 14684 / CIP 108061 / JCM 11494 / NBRC 100937 / ID131577</strain>
    </source>
</reference>
<keyword evidence="3" id="KW-1003">Cell membrane</keyword>
<keyword evidence="4 7" id="KW-0812">Transmembrane</keyword>
<evidence type="ECO:0000256" key="5">
    <source>
        <dbReference type="ARBA" id="ARBA00022989"/>
    </source>
</evidence>
<proteinExistence type="inferred from homology"/>
<feature type="transmembrane region" description="Helical" evidence="7">
    <location>
        <begin position="290"/>
        <end position="310"/>
    </location>
</feature>
<comment type="subcellular location">
    <subcellularLocation>
        <location evidence="1">Cell membrane</location>
        <topology evidence="1">Multi-pass membrane protein</topology>
    </subcellularLocation>
</comment>
<dbReference type="AlphaFoldDB" id="D3F451"/>
<comment type="similarity">
    <text evidence="2">Belongs to the ABC-4 integral membrane protein family. LolC/E subfamily.</text>
</comment>
<reference evidence="10" key="2">
    <citation type="submission" date="2010-01" db="EMBL/GenBank/DDBJ databases">
        <title>The complete genome of Conexibacter woesei DSM 14684.</title>
        <authorList>
            <consortium name="US DOE Joint Genome Institute (JGI-PGF)"/>
            <person name="Lucas S."/>
            <person name="Copeland A."/>
            <person name="Lapidus A."/>
            <person name="Glavina del Rio T."/>
            <person name="Dalin E."/>
            <person name="Tice H."/>
            <person name="Bruce D."/>
            <person name="Goodwin L."/>
            <person name="Pitluck S."/>
            <person name="Kyrpides N."/>
            <person name="Mavromatis K."/>
            <person name="Ivanova N."/>
            <person name="Mikhailova N."/>
            <person name="Chertkov O."/>
            <person name="Brettin T."/>
            <person name="Detter J.C."/>
            <person name="Han C."/>
            <person name="Larimer F."/>
            <person name="Land M."/>
            <person name="Hauser L."/>
            <person name="Markowitz V."/>
            <person name="Cheng J.-F."/>
            <person name="Hugenholtz P."/>
            <person name="Woyke T."/>
            <person name="Wu D."/>
            <person name="Pukall R."/>
            <person name="Steenblock K."/>
            <person name="Schneider S."/>
            <person name="Klenk H.-P."/>
            <person name="Eisen J.A."/>
        </authorList>
    </citation>
    <scope>NUCLEOTIDE SEQUENCE [LARGE SCALE GENOMIC DNA]</scope>
    <source>
        <strain evidence="10">DSM 14684 / CIP 108061 / JCM 11494 / NBRC 100937 / ID131577</strain>
    </source>
</reference>
<dbReference type="RefSeq" id="WP_012933474.1">
    <property type="nucleotide sequence ID" value="NC_013739.1"/>
</dbReference>
<feature type="transmembrane region" description="Helical" evidence="7">
    <location>
        <begin position="385"/>
        <end position="405"/>
    </location>
</feature>
<dbReference type="EMBL" id="CP001854">
    <property type="protein sequence ID" value="ADB50423.1"/>
    <property type="molecule type" value="Genomic_DNA"/>
</dbReference>
<dbReference type="KEGG" id="cwo:Cwoe_1997"/>
<dbReference type="PANTHER" id="PTHR30489">
    <property type="entry name" value="LIPOPROTEIN-RELEASING SYSTEM TRANSMEMBRANE PROTEIN LOLE"/>
    <property type="match status" value="1"/>
</dbReference>
<evidence type="ECO:0000256" key="7">
    <source>
        <dbReference type="SAM" id="Phobius"/>
    </source>
</evidence>
<keyword evidence="5 7" id="KW-1133">Transmembrane helix</keyword>
<dbReference type="HOGENOM" id="CLU_333926_0_0_11"/>
<evidence type="ECO:0000256" key="3">
    <source>
        <dbReference type="ARBA" id="ARBA00022475"/>
    </source>
</evidence>
<feature type="transmembrane region" description="Helical" evidence="7">
    <location>
        <begin position="330"/>
        <end position="352"/>
    </location>
</feature>
<dbReference type="STRING" id="469383.Cwoe_1997"/>
<name>D3F451_CONWI</name>
<sequence length="874" mass="88339">MRFLADLPWLYWLRLRAQPVQELLALTGIATGVAILFAVQVANSSVTGSVRQLVAGLAGSSELALVARDPRGVQQRTAERVAAIAGVRASAPLLLARATASGPDGEASVQLAGATPAFAALGGPLPRMLAAGGASGAAGANGAAGAAGASGAAGANGAASASGAGGAPDALVVPAPLARTLGVSDGATIRIATYGRAFDVPIRVAPGRDRIGVLADSRLLAGPLALVQRLTGLQGRVSRVLVAPAGGRDPAVADALRTLAAGRASVVPSDEDVRLLDQAAAPGEQSTSTIAVIAMLVGLLFAFHAMLLTIPERRRFGAELRRQGFGRTQLTALALFEALALGLVASLVGLLLGDQLLRHVFGTTPGYLGFAFPVGGARVVRAEDVALALGGGLLATLLAAARLIADADARRPLDGAGCDACGDAGDLLPARMRRLLPAAAVALAVTAGALYAFAPEMATVAVGALGLAVVLVLPAVLDLALRLADRFADSRRGGLLSIAVSELRASAPRVVALSATGALAVFGAVAIEGARRDLVRGLDDNQASYVGTADVWVTAGGDENALTVAPFRPPRQLAALRHDPAIAAVRPYRAGFADFAGRRAWIVARAAGGPPSIPPRQLVAGDRAAAERALRAGGAAVVSVGLARRVGVGVGDVLRLPTPSGTAALRVAATITNLGWSPGAILLGGADHRRLWPGGAVTAAEIDLAPGVEPADGRQLVAAALGPGAALTVETAAERLDRLQRLSRQGLERLSQIATLMLVAAVLAMTGAVWQQRRRLAVLRMQGFDVEQVWGVLLLQSALVLGVGAALGAVAGLAGQALATRWVVLTTGFPSSFSPAVGLAAWTFAAIALVAPLVVSIPGWFAARVSPVVSFQRD</sequence>
<dbReference type="Pfam" id="PF02687">
    <property type="entry name" value="FtsX"/>
    <property type="match status" value="2"/>
</dbReference>
<evidence type="ECO:0000256" key="6">
    <source>
        <dbReference type="ARBA" id="ARBA00023136"/>
    </source>
</evidence>
<feature type="transmembrane region" description="Helical" evidence="7">
    <location>
        <begin position="750"/>
        <end position="770"/>
    </location>
</feature>
<evidence type="ECO:0000259" key="8">
    <source>
        <dbReference type="Pfam" id="PF02687"/>
    </source>
</evidence>
<dbReference type="InterPro" id="IPR051447">
    <property type="entry name" value="Lipoprotein-release_system"/>
</dbReference>
<dbReference type="GO" id="GO:0098797">
    <property type="term" value="C:plasma membrane protein complex"/>
    <property type="evidence" value="ECO:0007669"/>
    <property type="project" value="TreeGrafter"/>
</dbReference>
<feature type="domain" description="ABC3 transporter permease C-terminal" evidence="8">
    <location>
        <begin position="289"/>
        <end position="401"/>
    </location>
</feature>
<evidence type="ECO:0000256" key="2">
    <source>
        <dbReference type="ARBA" id="ARBA00005236"/>
    </source>
</evidence>
<accession>D3F451</accession>
<feature type="transmembrane region" description="Helical" evidence="7">
    <location>
        <begin position="839"/>
        <end position="863"/>
    </location>
</feature>
<protein>
    <recommendedName>
        <fullName evidence="8">ABC3 transporter permease C-terminal domain-containing protein</fullName>
    </recommendedName>
</protein>
<feature type="domain" description="ABC3 transporter permease C-terminal" evidence="8">
    <location>
        <begin position="754"/>
        <end position="864"/>
    </location>
</feature>
<evidence type="ECO:0000313" key="9">
    <source>
        <dbReference type="EMBL" id="ADB50423.1"/>
    </source>
</evidence>
<dbReference type="InterPro" id="IPR003838">
    <property type="entry name" value="ABC3_permease_C"/>
</dbReference>
<dbReference type="GO" id="GO:0044874">
    <property type="term" value="P:lipoprotein localization to outer membrane"/>
    <property type="evidence" value="ECO:0007669"/>
    <property type="project" value="TreeGrafter"/>
</dbReference>
<feature type="transmembrane region" description="Helical" evidence="7">
    <location>
        <begin position="510"/>
        <end position="527"/>
    </location>
</feature>
<feature type="transmembrane region" description="Helical" evidence="7">
    <location>
        <begin position="791"/>
        <end position="819"/>
    </location>
</feature>
<evidence type="ECO:0000313" key="10">
    <source>
        <dbReference type="Proteomes" id="UP000008229"/>
    </source>
</evidence>
<organism evidence="9 10">
    <name type="scientific">Conexibacter woesei (strain DSM 14684 / CCUG 47730 / CIP 108061 / JCM 11494 / NBRC 100937 / ID131577)</name>
    <dbReference type="NCBI Taxonomy" id="469383"/>
    <lineage>
        <taxon>Bacteria</taxon>
        <taxon>Bacillati</taxon>
        <taxon>Actinomycetota</taxon>
        <taxon>Thermoleophilia</taxon>
        <taxon>Solirubrobacterales</taxon>
        <taxon>Conexibacteraceae</taxon>
        <taxon>Conexibacter</taxon>
    </lineage>
</organism>
<evidence type="ECO:0000256" key="1">
    <source>
        <dbReference type="ARBA" id="ARBA00004651"/>
    </source>
</evidence>
<feature type="transmembrane region" description="Helical" evidence="7">
    <location>
        <begin position="460"/>
        <end position="481"/>
    </location>
</feature>
<feature type="transmembrane region" description="Helical" evidence="7">
    <location>
        <begin position="435"/>
        <end position="454"/>
    </location>
</feature>